<dbReference type="InterPro" id="IPR029441">
    <property type="entry name" value="Cass2"/>
</dbReference>
<reference evidence="2" key="1">
    <citation type="journal article" date="2014" name="Front. Microbiol.">
        <title>High frequency of phylogenetically diverse reductive dehalogenase-homologous genes in deep subseafloor sedimentary metagenomes.</title>
        <authorList>
            <person name="Kawai M."/>
            <person name="Futagami T."/>
            <person name="Toyoda A."/>
            <person name="Takaki Y."/>
            <person name="Nishi S."/>
            <person name="Hori S."/>
            <person name="Arai W."/>
            <person name="Tsubouchi T."/>
            <person name="Morono Y."/>
            <person name="Uchiyama I."/>
            <person name="Ito T."/>
            <person name="Fujiyama A."/>
            <person name="Inagaki F."/>
            <person name="Takami H."/>
        </authorList>
    </citation>
    <scope>NUCLEOTIDE SEQUENCE</scope>
    <source>
        <strain evidence="2">Expedition CK06-06</strain>
    </source>
</reference>
<dbReference type="EMBL" id="BARW01031026">
    <property type="protein sequence ID" value="GAJ12259.1"/>
    <property type="molecule type" value="Genomic_DNA"/>
</dbReference>
<dbReference type="InterPro" id="IPR010499">
    <property type="entry name" value="AraC_E-bd"/>
</dbReference>
<dbReference type="AlphaFoldDB" id="X1U430"/>
<evidence type="ECO:0000313" key="2">
    <source>
        <dbReference type="EMBL" id="GAJ12259.1"/>
    </source>
</evidence>
<evidence type="ECO:0000259" key="1">
    <source>
        <dbReference type="SMART" id="SM00871"/>
    </source>
</evidence>
<dbReference type="SMART" id="SM00871">
    <property type="entry name" value="AraC_E_bind"/>
    <property type="match status" value="1"/>
</dbReference>
<dbReference type="SUPFAM" id="SSF55136">
    <property type="entry name" value="Probable bacterial effector-binding domain"/>
    <property type="match status" value="1"/>
</dbReference>
<feature type="domain" description="AraC effector-binding" evidence="1">
    <location>
        <begin position="1"/>
        <end position="149"/>
    </location>
</feature>
<dbReference type="InterPro" id="IPR011256">
    <property type="entry name" value="Reg_factor_effector_dom_sf"/>
</dbReference>
<gene>
    <name evidence="2" type="ORF">S12H4_49451</name>
</gene>
<dbReference type="Gene3D" id="3.20.80.10">
    <property type="entry name" value="Regulatory factor, effector binding domain"/>
    <property type="match status" value="1"/>
</dbReference>
<protein>
    <recommendedName>
        <fullName evidence="1">AraC effector-binding domain-containing protein</fullName>
    </recommendedName>
</protein>
<accession>X1U430</accession>
<sequence>MNAPFHFIGIAVRTTNQEYKAQEDLGALWGRFFDEQIPEKIPNKISEEVITIYTDYESNFMGAYTAIIGMKVSSLDQIPEGLEGRTFAAAEMNKFLAKGEIPMAVVDTWIKIWQMDAELNRAYTYDLEVYGPQSMNGAESEVAVYIAVK</sequence>
<dbReference type="PANTHER" id="PTHR36444">
    <property type="entry name" value="TRANSCRIPTIONAL REGULATOR PROTEIN YOBU-RELATED"/>
    <property type="match status" value="1"/>
</dbReference>
<dbReference type="InterPro" id="IPR053182">
    <property type="entry name" value="YobU-like_regulator"/>
</dbReference>
<dbReference type="PANTHER" id="PTHR36444:SF2">
    <property type="entry name" value="TRANSCRIPTIONAL REGULATOR PROTEIN YOBU-RELATED"/>
    <property type="match status" value="1"/>
</dbReference>
<comment type="caution">
    <text evidence="2">The sequence shown here is derived from an EMBL/GenBank/DDBJ whole genome shotgun (WGS) entry which is preliminary data.</text>
</comment>
<organism evidence="2">
    <name type="scientific">marine sediment metagenome</name>
    <dbReference type="NCBI Taxonomy" id="412755"/>
    <lineage>
        <taxon>unclassified sequences</taxon>
        <taxon>metagenomes</taxon>
        <taxon>ecological metagenomes</taxon>
    </lineage>
</organism>
<proteinExistence type="predicted"/>
<dbReference type="Pfam" id="PF14526">
    <property type="entry name" value="Cass2"/>
    <property type="match status" value="1"/>
</dbReference>
<name>X1U430_9ZZZZ</name>